<dbReference type="Proteomes" id="UP000561438">
    <property type="component" value="Unassembled WGS sequence"/>
</dbReference>
<keyword evidence="2" id="KW-1185">Reference proteome</keyword>
<dbReference type="AlphaFoldDB" id="A0A850GYW4"/>
<protein>
    <submittedName>
        <fullName evidence="1">Uncharacterized protein</fullName>
    </submittedName>
</protein>
<dbReference type="EMBL" id="JABWGV010000002">
    <property type="protein sequence ID" value="NVD44844.1"/>
    <property type="molecule type" value="Genomic_DNA"/>
</dbReference>
<name>A0A850GYW4_9SPHN</name>
<dbReference type="RefSeq" id="WP_176267139.1">
    <property type="nucleotide sequence ID" value="NZ_JABWGV010000002.1"/>
</dbReference>
<organism evidence="1 2">
    <name type="scientific">Qipengyuania atrilutea</name>
    <dbReference type="NCBI Taxonomy" id="2744473"/>
    <lineage>
        <taxon>Bacteria</taxon>
        <taxon>Pseudomonadati</taxon>
        <taxon>Pseudomonadota</taxon>
        <taxon>Alphaproteobacteria</taxon>
        <taxon>Sphingomonadales</taxon>
        <taxon>Erythrobacteraceae</taxon>
        <taxon>Qipengyuania</taxon>
    </lineage>
</organism>
<gene>
    <name evidence="1" type="ORF">HUV48_07390</name>
</gene>
<sequence length="74" mass="7954">MSGNVIPFPKRPADQASLRGIGKAIEQAIPLPPRDPELALLAEMCAQLLDTYSDGLCGSFLDRLDAWERANATG</sequence>
<evidence type="ECO:0000313" key="2">
    <source>
        <dbReference type="Proteomes" id="UP000561438"/>
    </source>
</evidence>
<reference evidence="1 2" key="1">
    <citation type="submission" date="2020-06" db="EMBL/GenBank/DDBJ databases">
        <title>Altererythrobacter sp. HHU K3-1.</title>
        <authorList>
            <person name="Zhang D."/>
            <person name="Xue H."/>
        </authorList>
    </citation>
    <scope>NUCLEOTIDE SEQUENCE [LARGE SCALE GENOMIC DNA]</scope>
    <source>
        <strain evidence="1 2">HHU K3-1</strain>
    </source>
</reference>
<accession>A0A850GYW4</accession>
<proteinExistence type="predicted"/>
<evidence type="ECO:0000313" key="1">
    <source>
        <dbReference type="EMBL" id="NVD44844.1"/>
    </source>
</evidence>
<comment type="caution">
    <text evidence="1">The sequence shown here is derived from an EMBL/GenBank/DDBJ whole genome shotgun (WGS) entry which is preliminary data.</text>
</comment>